<evidence type="ECO:0000256" key="1">
    <source>
        <dbReference type="ARBA" id="ARBA00004651"/>
    </source>
</evidence>
<dbReference type="PANTHER" id="PTHR43744:SF9">
    <property type="entry name" value="POLYGALACTURONAN_RHAMNOGALACTURONAN TRANSPORT SYSTEM PERMEASE PROTEIN YTCP"/>
    <property type="match status" value="1"/>
</dbReference>
<keyword evidence="10" id="KW-1185">Reference proteome</keyword>
<dbReference type="SUPFAM" id="SSF161098">
    <property type="entry name" value="MetI-like"/>
    <property type="match status" value="1"/>
</dbReference>
<evidence type="ECO:0000256" key="7">
    <source>
        <dbReference type="RuleBase" id="RU363032"/>
    </source>
</evidence>
<keyword evidence="6 7" id="KW-0472">Membrane</keyword>
<dbReference type="Gene3D" id="1.10.3720.10">
    <property type="entry name" value="MetI-like"/>
    <property type="match status" value="1"/>
</dbReference>
<evidence type="ECO:0000256" key="2">
    <source>
        <dbReference type="ARBA" id="ARBA00022448"/>
    </source>
</evidence>
<evidence type="ECO:0000256" key="5">
    <source>
        <dbReference type="ARBA" id="ARBA00022989"/>
    </source>
</evidence>
<comment type="caution">
    <text evidence="9">The sequence shown here is derived from an EMBL/GenBank/DDBJ whole genome shotgun (WGS) entry which is preliminary data.</text>
</comment>
<evidence type="ECO:0000256" key="6">
    <source>
        <dbReference type="ARBA" id="ARBA00023136"/>
    </source>
</evidence>
<organism evidence="9 10">
    <name type="scientific">Alicyclobacillus fodiniaquatilis</name>
    <dbReference type="NCBI Taxonomy" id="1661150"/>
    <lineage>
        <taxon>Bacteria</taxon>
        <taxon>Bacillati</taxon>
        <taxon>Bacillota</taxon>
        <taxon>Bacilli</taxon>
        <taxon>Bacillales</taxon>
        <taxon>Alicyclobacillaceae</taxon>
        <taxon>Alicyclobacillus</taxon>
    </lineage>
</organism>
<evidence type="ECO:0000256" key="3">
    <source>
        <dbReference type="ARBA" id="ARBA00022475"/>
    </source>
</evidence>
<protein>
    <submittedName>
        <fullName evidence="9">Carbohydrate ABC transporter permease</fullName>
    </submittedName>
</protein>
<evidence type="ECO:0000313" key="10">
    <source>
        <dbReference type="Proteomes" id="UP001597079"/>
    </source>
</evidence>
<dbReference type="EMBL" id="JBHUCX010000014">
    <property type="protein sequence ID" value="MFD1674047.1"/>
    <property type="molecule type" value="Genomic_DNA"/>
</dbReference>
<evidence type="ECO:0000313" key="9">
    <source>
        <dbReference type="EMBL" id="MFD1674047.1"/>
    </source>
</evidence>
<keyword evidence="3" id="KW-1003">Cell membrane</keyword>
<comment type="similarity">
    <text evidence="7">Belongs to the binding-protein-dependent transport system permease family.</text>
</comment>
<dbReference type="InterPro" id="IPR035906">
    <property type="entry name" value="MetI-like_sf"/>
</dbReference>
<dbReference type="Proteomes" id="UP001597079">
    <property type="component" value="Unassembled WGS sequence"/>
</dbReference>
<feature type="transmembrane region" description="Helical" evidence="7">
    <location>
        <begin position="183"/>
        <end position="205"/>
    </location>
</feature>
<dbReference type="PROSITE" id="PS50928">
    <property type="entry name" value="ABC_TM1"/>
    <property type="match status" value="1"/>
</dbReference>
<feature type="domain" description="ABC transmembrane type-1" evidence="8">
    <location>
        <begin position="75"/>
        <end position="274"/>
    </location>
</feature>
<evidence type="ECO:0000259" key="8">
    <source>
        <dbReference type="PROSITE" id="PS50928"/>
    </source>
</evidence>
<keyword evidence="2 7" id="KW-0813">Transport</keyword>
<name>A0ABW4JG73_9BACL</name>
<accession>A0ABW4JG73</accession>
<dbReference type="Pfam" id="PF00528">
    <property type="entry name" value="BPD_transp_1"/>
    <property type="match status" value="1"/>
</dbReference>
<keyword evidence="5 7" id="KW-1133">Transmembrane helix</keyword>
<dbReference type="InterPro" id="IPR000515">
    <property type="entry name" value="MetI-like"/>
</dbReference>
<feature type="transmembrane region" description="Helical" evidence="7">
    <location>
        <begin position="144"/>
        <end position="162"/>
    </location>
</feature>
<sequence length="292" mass="32152">MGNEKTFSGRVFDVCNYAFLTFFSICTILPLIYMISGSFASNTQLATSSFFLIPEHATMAAYQYIFSTGAIIRGLIVSVYVTVLGTLLNLAFTATMAYALSRKELPGRNFVLNLIIFSMVFSGGLIPTYFVVKQLGMLDTLWSLMIPGLIDAFNLIIMKNFFQGISTSLIEAAKIDGCSDIGVFLRIVLPLSKPALATFALFYAVGHWNDFMSALLYINNSNLWPLQMLLQEIVTGAQSLASQSLQNPGYVPPPAQSIQMAVMVISTLPLVLLYPFLQKYFVKGVMIGAIKE</sequence>
<gene>
    <name evidence="9" type="ORF">ACFSB2_04895</name>
</gene>
<dbReference type="RefSeq" id="WP_377941742.1">
    <property type="nucleotide sequence ID" value="NZ_JBHUCX010000014.1"/>
</dbReference>
<proteinExistence type="inferred from homology"/>
<evidence type="ECO:0000256" key="4">
    <source>
        <dbReference type="ARBA" id="ARBA00022692"/>
    </source>
</evidence>
<feature type="transmembrane region" description="Helical" evidence="7">
    <location>
        <begin position="16"/>
        <end position="33"/>
    </location>
</feature>
<dbReference type="CDD" id="cd06261">
    <property type="entry name" value="TM_PBP2"/>
    <property type="match status" value="1"/>
</dbReference>
<dbReference type="PANTHER" id="PTHR43744">
    <property type="entry name" value="ABC TRANSPORTER PERMEASE PROTEIN MG189-RELATED-RELATED"/>
    <property type="match status" value="1"/>
</dbReference>
<reference evidence="10" key="1">
    <citation type="journal article" date="2019" name="Int. J. Syst. Evol. Microbiol.">
        <title>The Global Catalogue of Microorganisms (GCM) 10K type strain sequencing project: providing services to taxonomists for standard genome sequencing and annotation.</title>
        <authorList>
            <consortium name="The Broad Institute Genomics Platform"/>
            <consortium name="The Broad Institute Genome Sequencing Center for Infectious Disease"/>
            <person name="Wu L."/>
            <person name="Ma J."/>
        </authorList>
    </citation>
    <scope>NUCLEOTIDE SEQUENCE [LARGE SCALE GENOMIC DNA]</scope>
    <source>
        <strain evidence="10">CGMCC 1.12286</strain>
    </source>
</reference>
<feature type="transmembrane region" description="Helical" evidence="7">
    <location>
        <begin position="258"/>
        <end position="277"/>
    </location>
</feature>
<comment type="subcellular location">
    <subcellularLocation>
        <location evidence="1 7">Cell membrane</location>
        <topology evidence="1 7">Multi-pass membrane protein</topology>
    </subcellularLocation>
</comment>
<feature type="transmembrane region" description="Helical" evidence="7">
    <location>
        <begin position="71"/>
        <end position="98"/>
    </location>
</feature>
<keyword evidence="4 7" id="KW-0812">Transmembrane</keyword>
<feature type="transmembrane region" description="Helical" evidence="7">
    <location>
        <begin position="110"/>
        <end position="132"/>
    </location>
</feature>